<dbReference type="STRING" id="1745343.A0A2J6QNZ6"/>
<evidence type="ECO:0000256" key="4">
    <source>
        <dbReference type="ARBA" id="ARBA00022833"/>
    </source>
</evidence>
<name>A0A2J6QNZ6_9HELO</name>
<dbReference type="Gene3D" id="3.30.160.60">
    <property type="entry name" value="Classic Zinc Finger"/>
    <property type="match status" value="1"/>
</dbReference>
<dbReference type="OrthoDB" id="2687452at2759"/>
<evidence type="ECO:0000256" key="2">
    <source>
        <dbReference type="ARBA" id="ARBA00022723"/>
    </source>
</evidence>
<proteinExistence type="predicted"/>
<dbReference type="PROSITE" id="PS50157">
    <property type="entry name" value="ZINC_FINGER_C2H2_2"/>
    <property type="match status" value="2"/>
</dbReference>
<dbReference type="PROSITE" id="PS00028">
    <property type="entry name" value="ZINC_FINGER_C2H2_1"/>
    <property type="match status" value="2"/>
</dbReference>
<dbReference type="AlphaFoldDB" id="A0A2J6QNZ6"/>
<dbReference type="Proteomes" id="UP000235672">
    <property type="component" value="Unassembled WGS sequence"/>
</dbReference>
<dbReference type="PANTHER" id="PTHR46179:SF13">
    <property type="entry name" value="C2H2-TYPE DOMAIN-CONTAINING PROTEIN"/>
    <property type="match status" value="1"/>
</dbReference>
<evidence type="ECO:0000256" key="7">
    <source>
        <dbReference type="ARBA" id="ARBA00023242"/>
    </source>
</evidence>
<evidence type="ECO:0000256" key="1">
    <source>
        <dbReference type="ARBA" id="ARBA00004123"/>
    </source>
</evidence>
<sequence>MIVYCTRNREVGHLPVGCLECNEKYPSLNALKTDYHAYYTKHYSFRCGILDCSVKVDPLELLAHFRNQHPNEQYRCAQCNSGFKSHNGLDQHGGETMHAAYRCLYPECGSECTRIADLKRHQLTHRSILQRHACPHCRKYRGDNGFKRMDHLRQHIRNYHHIDVDAQDVNADGSTGHSCPFEGCNKTGSNAFQTEKLLKVHLKKEHPSPFQCSYPGCDRVGTKGWFRERDMTTKNGSRRPLGHVMDFLSA</sequence>
<accession>A0A2J6QNZ6</accession>
<protein>
    <recommendedName>
        <fullName evidence="9">C2H2-type domain-containing protein</fullName>
    </recommendedName>
</protein>
<evidence type="ECO:0000256" key="6">
    <source>
        <dbReference type="ARBA" id="ARBA00023163"/>
    </source>
</evidence>
<comment type="subcellular location">
    <subcellularLocation>
        <location evidence="1">Nucleus</location>
    </subcellularLocation>
</comment>
<dbReference type="GO" id="GO:0008270">
    <property type="term" value="F:zinc ion binding"/>
    <property type="evidence" value="ECO:0007669"/>
    <property type="project" value="UniProtKB-KW"/>
</dbReference>
<evidence type="ECO:0000313" key="11">
    <source>
        <dbReference type="Proteomes" id="UP000235672"/>
    </source>
</evidence>
<evidence type="ECO:0000259" key="9">
    <source>
        <dbReference type="PROSITE" id="PS50157"/>
    </source>
</evidence>
<dbReference type="InterPro" id="IPR013087">
    <property type="entry name" value="Znf_C2H2_type"/>
</dbReference>
<dbReference type="InterPro" id="IPR051061">
    <property type="entry name" value="Zinc_finger_trans_reg"/>
</dbReference>
<organism evidence="10 11">
    <name type="scientific">Hyaloscypha hepaticicola</name>
    <dbReference type="NCBI Taxonomy" id="2082293"/>
    <lineage>
        <taxon>Eukaryota</taxon>
        <taxon>Fungi</taxon>
        <taxon>Dikarya</taxon>
        <taxon>Ascomycota</taxon>
        <taxon>Pezizomycotina</taxon>
        <taxon>Leotiomycetes</taxon>
        <taxon>Helotiales</taxon>
        <taxon>Hyaloscyphaceae</taxon>
        <taxon>Hyaloscypha</taxon>
    </lineage>
</organism>
<keyword evidence="3 8" id="KW-0863">Zinc-finger</keyword>
<evidence type="ECO:0000256" key="3">
    <source>
        <dbReference type="ARBA" id="ARBA00022771"/>
    </source>
</evidence>
<keyword evidence="6" id="KW-0804">Transcription</keyword>
<keyword evidence="7" id="KW-0539">Nucleus</keyword>
<dbReference type="PANTHER" id="PTHR46179">
    <property type="entry name" value="ZINC FINGER PROTEIN"/>
    <property type="match status" value="1"/>
</dbReference>
<dbReference type="SMART" id="SM00355">
    <property type="entry name" value="ZnF_C2H2"/>
    <property type="match status" value="5"/>
</dbReference>
<dbReference type="GO" id="GO:0006357">
    <property type="term" value="P:regulation of transcription by RNA polymerase II"/>
    <property type="evidence" value="ECO:0007669"/>
    <property type="project" value="TreeGrafter"/>
</dbReference>
<feature type="domain" description="C2H2-type" evidence="9">
    <location>
        <begin position="74"/>
        <end position="103"/>
    </location>
</feature>
<keyword evidence="2" id="KW-0479">Metal-binding</keyword>
<keyword evidence="5" id="KW-0805">Transcription regulation</keyword>
<evidence type="ECO:0000256" key="8">
    <source>
        <dbReference type="PROSITE-ProRule" id="PRU00042"/>
    </source>
</evidence>
<evidence type="ECO:0000313" key="10">
    <source>
        <dbReference type="EMBL" id="PMD27996.1"/>
    </source>
</evidence>
<keyword evidence="4" id="KW-0862">Zinc</keyword>
<evidence type="ECO:0000256" key="5">
    <source>
        <dbReference type="ARBA" id="ARBA00023015"/>
    </source>
</evidence>
<feature type="domain" description="C2H2-type" evidence="9">
    <location>
        <begin position="101"/>
        <end position="125"/>
    </location>
</feature>
<dbReference type="GO" id="GO:0005634">
    <property type="term" value="C:nucleus"/>
    <property type="evidence" value="ECO:0007669"/>
    <property type="project" value="UniProtKB-SubCell"/>
</dbReference>
<keyword evidence="11" id="KW-1185">Reference proteome</keyword>
<reference evidence="10 11" key="1">
    <citation type="submission" date="2016-05" db="EMBL/GenBank/DDBJ databases">
        <title>A degradative enzymes factory behind the ericoid mycorrhizal symbiosis.</title>
        <authorList>
            <consortium name="DOE Joint Genome Institute"/>
            <person name="Martino E."/>
            <person name="Morin E."/>
            <person name="Grelet G."/>
            <person name="Kuo A."/>
            <person name="Kohler A."/>
            <person name="Daghino S."/>
            <person name="Barry K."/>
            <person name="Choi C."/>
            <person name="Cichocki N."/>
            <person name="Clum A."/>
            <person name="Copeland A."/>
            <person name="Hainaut M."/>
            <person name="Haridas S."/>
            <person name="Labutti K."/>
            <person name="Lindquist E."/>
            <person name="Lipzen A."/>
            <person name="Khouja H.-R."/>
            <person name="Murat C."/>
            <person name="Ohm R."/>
            <person name="Olson A."/>
            <person name="Spatafora J."/>
            <person name="Veneault-Fourrey C."/>
            <person name="Henrissat B."/>
            <person name="Grigoriev I."/>
            <person name="Martin F."/>
            <person name="Perotto S."/>
        </authorList>
    </citation>
    <scope>NUCLEOTIDE SEQUENCE [LARGE SCALE GENOMIC DNA]</scope>
    <source>
        <strain evidence="10 11">UAMH 7357</strain>
    </source>
</reference>
<dbReference type="EMBL" id="KZ613465">
    <property type="protein sequence ID" value="PMD27996.1"/>
    <property type="molecule type" value="Genomic_DNA"/>
</dbReference>
<gene>
    <name evidence="10" type="ORF">NA56DRAFT_153501</name>
</gene>